<dbReference type="RefSeq" id="WP_010309712.1">
    <property type="nucleotide sequence ID" value="NZ_CP061007.1"/>
</dbReference>
<feature type="region of interest" description="Disordered" evidence="1">
    <location>
        <begin position="695"/>
        <end position="714"/>
    </location>
</feature>
<dbReference type="SMART" id="SM01236">
    <property type="entry name" value="Haem_oxygenase_2"/>
    <property type="match status" value="1"/>
</dbReference>
<gene>
    <name evidence="2" type="ORF">A8926_4615</name>
</gene>
<dbReference type="Gene3D" id="1.20.910.10">
    <property type="entry name" value="Heme oxygenase-like"/>
    <property type="match status" value="1"/>
</dbReference>
<proteinExistence type="predicted"/>
<accession>A0A2N3Y1H2</accession>
<name>A0A2N3Y1H2_SACSN</name>
<sequence length="714" mass="78832">MWRETYRRCVDPELFLDATTIRTLIAEVGSVDLQAAPPDLAATLEAARSWSDEQRSAYRGLIASDAGGSVDALAHSVLRQSAPLASTLGAWLQGMSAPGVFEDETHLRVLALFADDIGVGSPRSSRFDEFKVLAKQRGRPELAVDATELAAEREIRDHMFALPATLFAITRRSDEFAPVIVGVDVVMRAVGMLPCWSALRSEGHHEWARLDLARPTGATDISTPWDVSRAVAEKFCAAGADVRRQVEIGAAWMLSALRAWNELVLDAAGAALHPQRAMEQLIQERAREGAVYHQNFQMGGTSLSELLEQAKTDPAPLLKELAATRMVKPGNADRSSLVNGLIGPKGPMFRVFSTDDVEVISKWINSLDDAEVQPSAAPAVAAPQVPDLKTFEIASATEDGLVPSDVREAYFVLQGRALAPSTRRFAVRYVKRWLAKAKLSVGRTERSLPEEWTPAGLRPWLLDMHDKHGAEFEAGKSNAMPSRAEVIDSTLQLAPLTLIDGSWLQGFTDVGLATTRFGFPLFETYWDELGNGDISINHPKIYRDVLREMDIELAPTGSREFAYDDRFRDESFARPVYWLCLGKLPHAFLPEILGMNLAMELSGVGGSYRTARRFLKHYGFSTHFVDLHNTIDNVSTGHSAWAADAIDTHMRTLSQLSNSTELAPEWKRVRVGYESLAPTTSKIADLIGFRFRTKHRKPRSPDRSLFHHTPVGAS</sequence>
<dbReference type="STRING" id="994479.GCA_000194155_04665"/>
<dbReference type="Proteomes" id="UP000233786">
    <property type="component" value="Unassembled WGS sequence"/>
</dbReference>
<protein>
    <submittedName>
        <fullName evidence="2">Heme oxygenase-like protein</fullName>
    </submittedName>
</protein>
<dbReference type="EMBL" id="PJNB01000001">
    <property type="protein sequence ID" value="PKW16740.1"/>
    <property type="molecule type" value="Genomic_DNA"/>
</dbReference>
<dbReference type="AlphaFoldDB" id="A0A2N3Y1H2"/>
<dbReference type="InterPro" id="IPR016084">
    <property type="entry name" value="Haem_Oase-like_multi-hlx"/>
</dbReference>
<organism evidence="2 3">
    <name type="scientific">Saccharopolyspora spinosa</name>
    <dbReference type="NCBI Taxonomy" id="60894"/>
    <lineage>
        <taxon>Bacteria</taxon>
        <taxon>Bacillati</taxon>
        <taxon>Actinomycetota</taxon>
        <taxon>Actinomycetes</taxon>
        <taxon>Pseudonocardiales</taxon>
        <taxon>Pseudonocardiaceae</taxon>
        <taxon>Saccharopolyspora</taxon>
    </lineage>
</organism>
<comment type="caution">
    <text evidence="2">The sequence shown here is derived from an EMBL/GenBank/DDBJ whole genome shotgun (WGS) entry which is preliminary data.</text>
</comment>
<evidence type="ECO:0000313" key="2">
    <source>
        <dbReference type="EMBL" id="PKW16740.1"/>
    </source>
</evidence>
<evidence type="ECO:0000313" key="3">
    <source>
        <dbReference type="Proteomes" id="UP000233786"/>
    </source>
</evidence>
<keyword evidence="3" id="KW-1185">Reference proteome</keyword>
<reference evidence="2" key="1">
    <citation type="submission" date="2017-12" db="EMBL/GenBank/DDBJ databases">
        <title>Sequencing the genomes of 1000 Actinobacteria strains.</title>
        <authorList>
            <person name="Klenk H.-P."/>
        </authorList>
    </citation>
    <scope>NUCLEOTIDE SEQUENCE [LARGE SCALE GENOMIC DNA]</scope>
    <source>
        <strain evidence="2">DSM 44228</strain>
    </source>
</reference>
<dbReference type="Pfam" id="PF14518">
    <property type="entry name" value="Haem_oxygenas_2"/>
    <property type="match status" value="1"/>
</dbReference>
<evidence type="ECO:0000256" key="1">
    <source>
        <dbReference type="SAM" id="MobiDB-lite"/>
    </source>
</evidence>